<dbReference type="InterPro" id="IPR005225">
    <property type="entry name" value="Small_GTP-bd"/>
</dbReference>
<dbReference type="SUPFAM" id="SSF54980">
    <property type="entry name" value="EF-G C-terminal domain-like"/>
    <property type="match status" value="2"/>
</dbReference>
<dbReference type="InterPro" id="IPR035654">
    <property type="entry name" value="LepA_IV"/>
</dbReference>
<comment type="caution">
    <text evidence="10">The sequence shown here is derived from an EMBL/GenBank/DDBJ whole genome shotgun (WGS) entry which is preliminary data.</text>
</comment>
<evidence type="ECO:0000256" key="5">
    <source>
        <dbReference type="ARBA" id="ARBA00022917"/>
    </source>
</evidence>
<proteinExistence type="inferred from homology"/>
<evidence type="ECO:0000313" key="11">
    <source>
        <dbReference type="Proteomes" id="UP001595998"/>
    </source>
</evidence>
<dbReference type="GO" id="GO:0003746">
    <property type="term" value="F:translation elongation factor activity"/>
    <property type="evidence" value="ECO:0007669"/>
    <property type="project" value="UniProtKB-KW"/>
</dbReference>
<evidence type="ECO:0000256" key="7">
    <source>
        <dbReference type="ARBA" id="ARBA00023136"/>
    </source>
</evidence>
<feature type="binding site" evidence="8">
    <location>
        <begin position="151"/>
        <end position="154"/>
    </location>
    <ligand>
        <name>GTP</name>
        <dbReference type="ChEBI" id="CHEBI:37565"/>
    </ligand>
</feature>
<protein>
    <recommendedName>
        <fullName evidence="8">Elongation factor 4</fullName>
        <shortName evidence="8">EF-4</shortName>
        <ecNumber evidence="8">3.6.5.n1</ecNumber>
    </recommendedName>
    <alternativeName>
        <fullName evidence="8">Ribosomal back-translocase LepA</fullName>
    </alternativeName>
</protein>
<evidence type="ECO:0000256" key="8">
    <source>
        <dbReference type="HAMAP-Rule" id="MF_00071"/>
    </source>
</evidence>
<keyword evidence="11" id="KW-1185">Reference proteome</keyword>
<dbReference type="RefSeq" id="WP_380038406.1">
    <property type="nucleotide sequence ID" value="NZ_JBHSEH010000005.1"/>
</dbReference>
<dbReference type="PROSITE" id="PS51722">
    <property type="entry name" value="G_TR_2"/>
    <property type="match status" value="1"/>
</dbReference>
<dbReference type="EC" id="3.6.5.n1" evidence="8"/>
<comment type="similarity">
    <text evidence="1 8">Belongs to the TRAFAC class translation factor GTPase superfamily. Classic translation factor GTPase family. LepA subfamily.</text>
</comment>
<dbReference type="Pfam" id="PF14492">
    <property type="entry name" value="EFG_III"/>
    <property type="match status" value="1"/>
</dbReference>
<reference evidence="11" key="1">
    <citation type="journal article" date="2019" name="Int. J. Syst. Evol. Microbiol.">
        <title>The Global Catalogue of Microorganisms (GCM) 10K type strain sequencing project: providing services to taxonomists for standard genome sequencing and annotation.</title>
        <authorList>
            <consortium name="The Broad Institute Genomics Platform"/>
            <consortium name="The Broad Institute Genome Sequencing Center for Infectious Disease"/>
            <person name="Wu L."/>
            <person name="Ma J."/>
        </authorList>
    </citation>
    <scope>NUCLEOTIDE SEQUENCE [LARGE SCALE GENOMIC DNA]</scope>
    <source>
        <strain evidence="11">CCUG 56029</strain>
    </source>
</reference>
<evidence type="ECO:0000256" key="3">
    <source>
        <dbReference type="ARBA" id="ARBA00022741"/>
    </source>
</evidence>
<dbReference type="Pfam" id="PF00679">
    <property type="entry name" value="EFG_C"/>
    <property type="match status" value="1"/>
</dbReference>
<feature type="domain" description="Tr-type G" evidence="9">
    <location>
        <begin position="16"/>
        <end position="204"/>
    </location>
</feature>
<accession>A0ABV8XLP9</accession>
<dbReference type="InterPro" id="IPR035647">
    <property type="entry name" value="EFG_III/V"/>
</dbReference>
<dbReference type="NCBIfam" id="TIGR00231">
    <property type="entry name" value="small_GTP"/>
    <property type="match status" value="1"/>
</dbReference>
<dbReference type="InterPro" id="IPR004161">
    <property type="entry name" value="EFTu-like_2"/>
</dbReference>
<dbReference type="HAMAP" id="MF_00071">
    <property type="entry name" value="LepA"/>
    <property type="match status" value="1"/>
</dbReference>
<keyword evidence="6 8" id="KW-0342">GTP-binding</keyword>
<dbReference type="Pfam" id="PF06421">
    <property type="entry name" value="LepA_C"/>
    <property type="match status" value="1"/>
</dbReference>
<organism evidence="10 11">
    <name type="scientific">Deinococcus navajonensis</name>
    <dbReference type="NCBI Taxonomy" id="309884"/>
    <lineage>
        <taxon>Bacteria</taxon>
        <taxon>Thermotogati</taxon>
        <taxon>Deinococcota</taxon>
        <taxon>Deinococci</taxon>
        <taxon>Deinococcales</taxon>
        <taxon>Deinococcaceae</taxon>
        <taxon>Deinococcus</taxon>
    </lineage>
</organism>
<dbReference type="CDD" id="cd03699">
    <property type="entry name" value="EF4_II"/>
    <property type="match status" value="1"/>
</dbReference>
<dbReference type="PRINTS" id="PR00315">
    <property type="entry name" value="ELONGATNFCT"/>
</dbReference>
<dbReference type="InterPro" id="IPR006297">
    <property type="entry name" value="EF-4"/>
</dbReference>
<keyword evidence="4 8" id="KW-0378">Hydrolase</keyword>
<keyword evidence="7 8" id="KW-0472">Membrane</keyword>
<comment type="subcellular location">
    <subcellularLocation>
        <location evidence="8">Cell membrane</location>
        <topology evidence="8">Peripheral membrane protein</topology>
        <orientation evidence="8">Cytoplasmic side</orientation>
    </subcellularLocation>
</comment>
<dbReference type="PANTHER" id="PTHR43512">
    <property type="entry name" value="TRANSLATION FACTOR GUF1-RELATED"/>
    <property type="match status" value="1"/>
</dbReference>
<keyword evidence="5 8" id="KW-0648">Protein biosynthesis</keyword>
<name>A0ABV8XLP9_9DEIO</name>
<dbReference type="PROSITE" id="PS00301">
    <property type="entry name" value="G_TR_1"/>
    <property type="match status" value="1"/>
</dbReference>
<dbReference type="SUPFAM" id="SSF50447">
    <property type="entry name" value="Translation proteins"/>
    <property type="match status" value="1"/>
</dbReference>
<dbReference type="SMART" id="SM00838">
    <property type="entry name" value="EFG_C"/>
    <property type="match status" value="1"/>
</dbReference>
<dbReference type="CDD" id="cd01890">
    <property type="entry name" value="LepA"/>
    <property type="match status" value="1"/>
</dbReference>
<feature type="binding site" evidence="8">
    <location>
        <begin position="28"/>
        <end position="33"/>
    </location>
    <ligand>
        <name>GTP</name>
        <dbReference type="ChEBI" id="CHEBI:37565"/>
    </ligand>
</feature>
<comment type="catalytic activity">
    <reaction evidence="8">
        <text>GTP + H2O = GDP + phosphate + H(+)</text>
        <dbReference type="Rhea" id="RHEA:19669"/>
        <dbReference type="ChEBI" id="CHEBI:15377"/>
        <dbReference type="ChEBI" id="CHEBI:15378"/>
        <dbReference type="ChEBI" id="CHEBI:37565"/>
        <dbReference type="ChEBI" id="CHEBI:43474"/>
        <dbReference type="ChEBI" id="CHEBI:58189"/>
        <dbReference type="EC" id="3.6.5.n1"/>
    </reaction>
</comment>
<evidence type="ECO:0000256" key="6">
    <source>
        <dbReference type="ARBA" id="ARBA00023134"/>
    </source>
</evidence>
<dbReference type="Proteomes" id="UP001595998">
    <property type="component" value="Unassembled WGS sequence"/>
</dbReference>
<dbReference type="NCBIfam" id="TIGR01393">
    <property type="entry name" value="lepA"/>
    <property type="match status" value="1"/>
</dbReference>
<dbReference type="EMBL" id="JBHSEH010000005">
    <property type="protein sequence ID" value="MFC4425826.1"/>
    <property type="molecule type" value="Genomic_DNA"/>
</dbReference>
<dbReference type="InterPro" id="IPR013842">
    <property type="entry name" value="LepA_CTD"/>
</dbReference>
<dbReference type="Pfam" id="PF00009">
    <property type="entry name" value="GTP_EFTU"/>
    <property type="match status" value="1"/>
</dbReference>
<evidence type="ECO:0000259" key="9">
    <source>
        <dbReference type="PROSITE" id="PS51722"/>
    </source>
</evidence>
<dbReference type="Gene3D" id="3.30.70.870">
    <property type="entry name" value="Elongation Factor G (Translational Gtpase), domain 3"/>
    <property type="match status" value="1"/>
</dbReference>
<dbReference type="Gene3D" id="3.40.50.300">
    <property type="entry name" value="P-loop containing nucleotide triphosphate hydrolases"/>
    <property type="match status" value="1"/>
</dbReference>
<dbReference type="Gene3D" id="2.40.30.10">
    <property type="entry name" value="Translation factors"/>
    <property type="match status" value="1"/>
</dbReference>
<evidence type="ECO:0000256" key="1">
    <source>
        <dbReference type="ARBA" id="ARBA00005454"/>
    </source>
</evidence>
<dbReference type="Pfam" id="PF03144">
    <property type="entry name" value="GTP_EFTU_D2"/>
    <property type="match status" value="1"/>
</dbReference>
<evidence type="ECO:0000256" key="4">
    <source>
        <dbReference type="ARBA" id="ARBA00022801"/>
    </source>
</evidence>
<dbReference type="Gene3D" id="3.30.70.2570">
    <property type="entry name" value="Elongation factor 4, C-terminal domain"/>
    <property type="match status" value="1"/>
</dbReference>
<dbReference type="CDD" id="cd03709">
    <property type="entry name" value="lepA_C"/>
    <property type="match status" value="1"/>
</dbReference>
<comment type="function">
    <text evidence="8">Required for accurate and efficient protein synthesis under certain stress conditions. May act as a fidelity factor of the translation reaction, by catalyzing a one-codon backward translocation of tRNAs on improperly translocated ribosomes. Back-translocation proceeds from a post-translocation (POST) complex to a pre-translocation (PRE) complex, thus giving elongation factor G a second chance to translocate the tRNAs correctly. Binds to ribosomes in a GTP-dependent manner.</text>
</comment>
<sequence length="616" mass="68335">MQAVRTRPRPARLRGVNVRNFSIIAHVDHGKSTLADRILERLGAMGERDKRDQTLDTLELERERGITIKSTPIRLKYVRPLQDDGTGGEEYIFNLIDTPGHVDFNYEVSRSLAACEGVLLLVDASQGVEAQTIVNAYLAIDNNLEIVPVINKIDLPAADPEGAARELEEVIGIPADDAVFASGKAGIGIPEILEAVVERIPPPAGDPEAPLKALIFDSFFDAYQGVILFVRVLEGTLNPKDQIRLMNAGKNFEVDKVGTFTPGLVVGQSLPAGSVGWVAAGIKDIHDAQVGDTLTGKDRQTAEPFPGFKPAQPVVFSGLYPTDTEDYRKLRDALEKLKLNDAAFSFEPETSEALGFGFRCGFLGLLHAEIIQERLEREYDLDLIATAPAVVYRVTLTNGEVFETQNPAEFPTRDRITSVEEPYIKLSIMLPEDYVGPVMQLLQERRGSMITMNYVGKRVELLYEVPFGEILYDFHDRLKSISRGYASMDYEQIGYREGDLRKVDIMVNNEVIDALAVIVHETKTYSLGRKIVDKMAEVIPRQMFPVPVQAVIGAKIIARATVKAFRKDVLAKCYGGDISRKKKLLDKQKKGRARMKQFGTVEVPQEAFLAVLSTEE</sequence>
<dbReference type="InterPro" id="IPR027417">
    <property type="entry name" value="P-loop_NTPase"/>
</dbReference>
<gene>
    <name evidence="8 10" type="primary">lepA</name>
    <name evidence="10" type="ORF">ACFOZ9_06340</name>
</gene>
<dbReference type="InterPro" id="IPR038363">
    <property type="entry name" value="LepA_C_sf"/>
</dbReference>
<keyword evidence="10" id="KW-0251">Elongation factor</keyword>
<dbReference type="InterPro" id="IPR031157">
    <property type="entry name" value="G_TR_CS"/>
</dbReference>
<dbReference type="InterPro" id="IPR041095">
    <property type="entry name" value="EFG_II"/>
</dbReference>
<dbReference type="Gene3D" id="3.30.70.240">
    <property type="match status" value="1"/>
</dbReference>
<evidence type="ECO:0000313" key="10">
    <source>
        <dbReference type="EMBL" id="MFC4425826.1"/>
    </source>
</evidence>
<dbReference type="InterPro" id="IPR000795">
    <property type="entry name" value="T_Tr_GTP-bd_dom"/>
</dbReference>
<dbReference type="SUPFAM" id="SSF52540">
    <property type="entry name" value="P-loop containing nucleoside triphosphate hydrolases"/>
    <property type="match status" value="1"/>
</dbReference>
<dbReference type="InterPro" id="IPR000640">
    <property type="entry name" value="EFG_V-like"/>
</dbReference>
<dbReference type="GO" id="GO:0016787">
    <property type="term" value="F:hydrolase activity"/>
    <property type="evidence" value="ECO:0007669"/>
    <property type="project" value="UniProtKB-KW"/>
</dbReference>
<keyword evidence="3 8" id="KW-0547">Nucleotide-binding</keyword>
<evidence type="ECO:0000256" key="2">
    <source>
        <dbReference type="ARBA" id="ARBA00022475"/>
    </source>
</evidence>
<keyword evidence="2 8" id="KW-1003">Cell membrane</keyword>
<dbReference type="InterPro" id="IPR009000">
    <property type="entry name" value="Transl_B-barrel_sf"/>
</dbReference>
<dbReference type="CDD" id="cd16260">
    <property type="entry name" value="EF4_III"/>
    <property type="match status" value="1"/>
</dbReference>
<dbReference type="PANTHER" id="PTHR43512:SF4">
    <property type="entry name" value="TRANSLATION FACTOR GUF1 HOMOLOG, CHLOROPLASTIC"/>
    <property type="match status" value="1"/>
</dbReference>